<dbReference type="Pfam" id="PF26047">
    <property type="entry name" value="DUF8015"/>
    <property type="match status" value="1"/>
</dbReference>
<evidence type="ECO:0000313" key="3">
    <source>
        <dbReference type="Proteomes" id="UP000296706"/>
    </source>
</evidence>
<dbReference type="RefSeq" id="WP_049993672.1">
    <property type="nucleotide sequence ID" value="NZ_CP031310.1"/>
</dbReference>
<name>A0A4D6HAR5_9EURY</name>
<feature type="transmembrane region" description="Helical" evidence="1">
    <location>
        <begin position="29"/>
        <end position="48"/>
    </location>
</feature>
<accession>A0A4D6HAR5</accession>
<proteinExistence type="predicted"/>
<dbReference type="OrthoDB" id="170259at2157"/>
<evidence type="ECO:0000313" key="2">
    <source>
        <dbReference type="EMBL" id="QCC50228.1"/>
    </source>
</evidence>
<evidence type="ECO:0000256" key="1">
    <source>
        <dbReference type="SAM" id="Phobius"/>
    </source>
</evidence>
<dbReference type="GeneID" id="39846761"/>
<protein>
    <submittedName>
        <fullName evidence="2">Uncharacterized protein</fullName>
    </submittedName>
</protein>
<sequence length="81" mass="8487">MATSDNAVDAVENRWSDCSLFAAMTRYDLILAVIPSVFVVSMLVGHLLDLSAQASIGVASLLGAFAVADALFVNPPCTGER</sequence>
<organism evidence="2 3">
    <name type="scientific">Halapricum salinum</name>
    <dbReference type="NCBI Taxonomy" id="1457250"/>
    <lineage>
        <taxon>Archaea</taxon>
        <taxon>Methanobacteriati</taxon>
        <taxon>Methanobacteriota</taxon>
        <taxon>Stenosarchaea group</taxon>
        <taxon>Halobacteria</taxon>
        <taxon>Halobacteriales</taxon>
        <taxon>Haloarculaceae</taxon>
        <taxon>Halapricum</taxon>
    </lineage>
</organism>
<gene>
    <name evidence="2" type="ORF">DV733_02810</name>
</gene>
<dbReference type="AlphaFoldDB" id="A0A4D6HAR5"/>
<dbReference type="KEGG" id="hsn:DV733_02810"/>
<keyword evidence="1" id="KW-0472">Membrane</keyword>
<reference evidence="2 3" key="1">
    <citation type="journal article" date="2019" name="Nat. Commun.">
        <title>A new type of DNA phosphorothioation-based antiviral system in archaea.</title>
        <authorList>
            <person name="Xiong L."/>
            <person name="Liu S."/>
            <person name="Chen S."/>
            <person name="Xiao Y."/>
            <person name="Zhu B."/>
            <person name="Gao Y."/>
            <person name="Zhang Y."/>
            <person name="Chen B."/>
            <person name="Luo J."/>
            <person name="Deng Z."/>
            <person name="Chen X."/>
            <person name="Wang L."/>
            <person name="Chen S."/>
        </authorList>
    </citation>
    <scope>NUCLEOTIDE SEQUENCE [LARGE SCALE GENOMIC DNA]</scope>
    <source>
        <strain evidence="2 3">CBA1105</strain>
    </source>
</reference>
<keyword evidence="1" id="KW-0812">Transmembrane</keyword>
<feature type="transmembrane region" description="Helical" evidence="1">
    <location>
        <begin position="54"/>
        <end position="73"/>
    </location>
</feature>
<keyword evidence="1" id="KW-1133">Transmembrane helix</keyword>
<dbReference type="InterPro" id="IPR058328">
    <property type="entry name" value="DUF8015"/>
</dbReference>
<dbReference type="EMBL" id="CP031310">
    <property type="protein sequence ID" value="QCC50228.1"/>
    <property type="molecule type" value="Genomic_DNA"/>
</dbReference>
<dbReference type="STRING" id="1457250.GCA_000755225_02859"/>
<keyword evidence="3" id="KW-1185">Reference proteome</keyword>
<dbReference type="Proteomes" id="UP000296706">
    <property type="component" value="Chromosome"/>
</dbReference>